<dbReference type="Pfam" id="PF04417">
    <property type="entry name" value="DUF501"/>
    <property type="match status" value="1"/>
</dbReference>
<dbReference type="PANTHER" id="PTHR37163:SF1">
    <property type="entry name" value="DUF501 DOMAIN-CONTAINING PROTEIN"/>
    <property type="match status" value="1"/>
</dbReference>
<sequence>MERISDKDLEIVIKQLKRGVSNVLSVCHRCSYGFPTVILSYPIRDGVPFPTIHYLTCPYLTKEISRLEEKGLIAEFEKRIKSDEALRKAYENAHKEVINKRLSLLSKDDERWVGLLSVVGTGGIRDFTAVKCLHLHVADYLAGINNPVGKQVYESLNQKECSDALCSRF</sequence>
<accession>A0A7C5Y991</accession>
<comment type="caution">
    <text evidence="1">The sequence shown here is derived from an EMBL/GenBank/DDBJ whole genome shotgun (WGS) entry which is preliminary data.</text>
</comment>
<organism evidence="1">
    <name type="scientific">Fervidobacterium nodosum</name>
    <dbReference type="NCBI Taxonomy" id="2424"/>
    <lineage>
        <taxon>Bacteria</taxon>
        <taxon>Thermotogati</taxon>
        <taxon>Thermotogota</taxon>
        <taxon>Thermotogae</taxon>
        <taxon>Thermotogales</taxon>
        <taxon>Fervidobacteriaceae</taxon>
        <taxon>Fervidobacterium</taxon>
    </lineage>
</organism>
<dbReference type="InterPro" id="IPR007511">
    <property type="entry name" value="DUF501"/>
</dbReference>
<reference evidence="1" key="1">
    <citation type="journal article" date="2020" name="mSystems">
        <title>Genome- and Community-Level Interaction Insights into Carbon Utilization and Element Cycling Functions of Hydrothermarchaeota in Hydrothermal Sediment.</title>
        <authorList>
            <person name="Zhou Z."/>
            <person name="Liu Y."/>
            <person name="Xu W."/>
            <person name="Pan J."/>
            <person name="Luo Z.H."/>
            <person name="Li M."/>
        </authorList>
    </citation>
    <scope>NUCLEOTIDE SEQUENCE [LARGE SCALE GENOMIC DNA]</scope>
    <source>
        <strain evidence="1">SpSt-1088</strain>
    </source>
</reference>
<protein>
    <submittedName>
        <fullName evidence="1">DUF501 domain-containing protein</fullName>
    </submittedName>
</protein>
<evidence type="ECO:0000313" key="1">
    <source>
        <dbReference type="EMBL" id="HHR33992.1"/>
    </source>
</evidence>
<gene>
    <name evidence="1" type="ORF">ENM46_03490</name>
</gene>
<dbReference type="PANTHER" id="PTHR37163">
    <property type="entry name" value="CONSERVED PROTEIN"/>
    <property type="match status" value="1"/>
</dbReference>
<proteinExistence type="predicted"/>
<dbReference type="AlphaFoldDB" id="A0A7C5Y991"/>
<name>A0A7C5Y991_9BACT</name>
<dbReference type="EMBL" id="DRXW01000214">
    <property type="protein sequence ID" value="HHR33992.1"/>
    <property type="molecule type" value="Genomic_DNA"/>
</dbReference>